<dbReference type="SUPFAM" id="SSF52833">
    <property type="entry name" value="Thioredoxin-like"/>
    <property type="match status" value="1"/>
</dbReference>
<dbReference type="EMBL" id="LNQE01000978">
    <property type="protein sequence ID" value="KUG22211.1"/>
    <property type="molecule type" value="Genomic_DNA"/>
</dbReference>
<dbReference type="InterPro" id="IPR051470">
    <property type="entry name" value="Thiol:disulfide_interchange"/>
</dbReference>
<keyword evidence="6" id="KW-0676">Redox-active center</keyword>
<dbReference type="Gene3D" id="3.10.450.70">
    <property type="entry name" value="Disulphide bond isomerase, DsbC/G, N-terminal"/>
    <property type="match status" value="1"/>
</dbReference>
<protein>
    <submittedName>
        <fullName evidence="9">Thiol:disulfide interchange protein dsbc</fullName>
    </submittedName>
</protein>
<comment type="similarity">
    <text evidence="2">Belongs to the thioredoxin family. DsbC subfamily.</text>
</comment>
<dbReference type="Pfam" id="PF13098">
    <property type="entry name" value="Thioredoxin_2"/>
    <property type="match status" value="1"/>
</dbReference>
<dbReference type="InterPro" id="IPR018950">
    <property type="entry name" value="DiS-bond_isomerase_DsbC/G_N"/>
</dbReference>
<dbReference type="PANTHER" id="PTHR35272:SF3">
    <property type="entry name" value="THIOL:DISULFIDE INTERCHANGE PROTEIN DSBC"/>
    <property type="match status" value="1"/>
</dbReference>
<dbReference type="InterPro" id="IPR036249">
    <property type="entry name" value="Thioredoxin-like_sf"/>
</dbReference>
<sequence length="232" mass="26447">MRKLTLTILCFVFLLPICVFSADTPVADKFKKSFPKNNFESIAPSTIKGVYEVYTGSQIYYYMPKDDVILYGSLITKDGKNLTRESNSKKIAQKMAKIPLNSALKTGNGKTTVVEFMDPHCYHCRQAYKFFSQRQDVTLYTFFFPLSKESADKIRHVLCSKDVLKTYDDVMDGKLDNNAPLNICTDKKVEETIKTHMRFVSEIGIRGTPLFYIKGQVVDGFELPAIEKLLNN</sequence>
<feature type="domain" description="Disulphide bond isomerase DsbC/G N-terminal" evidence="7">
    <location>
        <begin position="23"/>
        <end position="83"/>
    </location>
</feature>
<keyword evidence="5" id="KW-1015">Disulfide bond</keyword>
<dbReference type="Pfam" id="PF10411">
    <property type="entry name" value="DsbC_N"/>
    <property type="match status" value="1"/>
</dbReference>
<evidence type="ECO:0000313" key="9">
    <source>
        <dbReference type="EMBL" id="KUG22211.1"/>
    </source>
</evidence>
<evidence type="ECO:0000256" key="4">
    <source>
        <dbReference type="ARBA" id="ARBA00022764"/>
    </source>
</evidence>
<dbReference type="AlphaFoldDB" id="A0A0W8FPH9"/>
<evidence type="ECO:0000256" key="3">
    <source>
        <dbReference type="ARBA" id="ARBA00022729"/>
    </source>
</evidence>
<feature type="domain" description="Thioredoxin-like fold" evidence="8">
    <location>
        <begin position="106"/>
        <end position="213"/>
    </location>
</feature>
<keyword evidence="4" id="KW-0574">Periplasm</keyword>
<dbReference type="PANTHER" id="PTHR35272">
    <property type="entry name" value="THIOL:DISULFIDE INTERCHANGE PROTEIN DSBC-RELATED"/>
    <property type="match status" value="1"/>
</dbReference>
<dbReference type="Gene3D" id="3.40.30.10">
    <property type="entry name" value="Glutaredoxin"/>
    <property type="match status" value="1"/>
</dbReference>
<organism evidence="9">
    <name type="scientific">hydrocarbon metagenome</name>
    <dbReference type="NCBI Taxonomy" id="938273"/>
    <lineage>
        <taxon>unclassified sequences</taxon>
        <taxon>metagenomes</taxon>
        <taxon>ecological metagenomes</taxon>
    </lineage>
</organism>
<comment type="subcellular location">
    <subcellularLocation>
        <location evidence="1">Periplasm</location>
    </subcellularLocation>
</comment>
<evidence type="ECO:0000256" key="2">
    <source>
        <dbReference type="ARBA" id="ARBA00009813"/>
    </source>
</evidence>
<proteinExistence type="inferred from homology"/>
<evidence type="ECO:0000256" key="1">
    <source>
        <dbReference type="ARBA" id="ARBA00004418"/>
    </source>
</evidence>
<keyword evidence="3" id="KW-0732">Signal</keyword>
<dbReference type="SUPFAM" id="SSF54423">
    <property type="entry name" value="DsbC/DsbG N-terminal domain-like"/>
    <property type="match status" value="1"/>
</dbReference>
<evidence type="ECO:0000256" key="6">
    <source>
        <dbReference type="ARBA" id="ARBA00023284"/>
    </source>
</evidence>
<dbReference type="CDD" id="cd03020">
    <property type="entry name" value="DsbA_DsbC_DsbG"/>
    <property type="match status" value="1"/>
</dbReference>
<dbReference type="InterPro" id="IPR012336">
    <property type="entry name" value="Thioredoxin-like_fold"/>
</dbReference>
<accession>A0A0W8FPH9</accession>
<evidence type="ECO:0000256" key="5">
    <source>
        <dbReference type="ARBA" id="ARBA00023157"/>
    </source>
</evidence>
<dbReference type="InterPro" id="IPR033954">
    <property type="entry name" value="DiS-bond_Isoase_DsbC/G"/>
</dbReference>
<name>A0A0W8FPH9_9ZZZZ</name>
<dbReference type="GO" id="GO:0042597">
    <property type="term" value="C:periplasmic space"/>
    <property type="evidence" value="ECO:0007669"/>
    <property type="project" value="UniProtKB-SubCell"/>
</dbReference>
<comment type="caution">
    <text evidence="9">The sequence shown here is derived from an EMBL/GenBank/DDBJ whole genome shotgun (WGS) entry which is preliminary data.</text>
</comment>
<dbReference type="InterPro" id="IPR009094">
    <property type="entry name" value="DiS-bond_isomerase_DsbC/G_N_sf"/>
</dbReference>
<evidence type="ECO:0000259" key="7">
    <source>
        <dbReference type="Pfam" id="PF10411"/>
    </source>
</evidence>
<evidence type="ECO:0000259" key="8">
    <source>
        <dbReference type="Pfam" id="PF13098"/>
    </source>
</evidence>
<reference evidence="9" key="1">
    <citation type="journal article" date="2015" name="Proc. Natl. Acad. Sci. U.S.A.">
        <title>Networks of energetic and metabolic interactions define dynamics in microbial communities.</title>
        <authorList>
            <person name="Embree M."/>
            <person name="Liu J.K."/>
            <person name="Al-Bassam M.M."/>
            <person name="Zengler K."/>
        </authorList>
    </citation>
    <scope>NUCLEOTIDE SEQUENCE</scope>
</reference>
<gene>
    <name evidence="9" type="ORF">ASZ90_008014</name>
</gene>